<dbReference type="HOGENOM" id="CLU_2930995_0_0_9"/>
<evidence type="ECO:0000313" key="1">
    <source>
        <dbReference type="EMBL" id="EHM41623.1"/>
    </source>
</evidence>
<dbReference type="AlphaFoldDB" id="G9YGS5"/>
<organism evidence="1 2">
    <name type="scientific">Anaeroglobus geminatus F0357</name>
    <dbReference type="NCBI Taxonomy" id="861450"/>
    <lineage>
        <taxon>Bacteria</taxon>
        <taxon>Bacillati</taxon>
        <taxon>Bacillota</taxon>
        <taxon>Negativicutes</taxon>
        <taxon>Veillonellales</taxon>
        <taxon>Veillonellaceae</taxon>
        <taxon>Anaeroglobus</taxon>
    </lineage>
</organism>
<dbReference type="STRING" id="861450.HMPREF0080_00845"/>
<accession>G9YGS5</accession>
<evidence type="ECO:0000313" key="2">
    <source>
        <dbReference type="Proteomes" id="UP000005481"/>
    </source>
</evidence>
<dbReference type="RefSeq" id="WP_006789831.1">
    <property type="nucleotide sequence ID" value="NZ_JH417580.1"/>
</dbReference>
<gene>
    <name evidence="1" type="ORF">HMPREF0080_00845</name>
</gene>
<proteinExistence type="predicted"/>
<name>G9YGS5_9FIRM</name>
<comment type="caution">
    <text evidence="1">The sequence shown here is derived from an EMBL/GenBank/DDBJ whole genome shotgun (WGS) entry which is preliminary data.</text>
</comment>
<dbReference type="PATRIC" id="fig|861450.3.peg.798"/>
<protein>
    <submittedName>
        <fullName evidence="1">Uncharacterized protein</fullName>
    </submittedName>
</protein>
<reference evidence="1 2" key="1">
    <citation type="submission" date="2011-08" db="EMBL/GenBank/DDBJ databases">
        <authorList>
            <person name="Weinstock G."/>
            <person name="Sodergren E."/>
            <person name="Clifton S."/>
            <person name="Fulton L."/>
            <person name="Fulton B."/>
            <person name="Courtney L."/>
            <person name="Fronick C."/>
            <person name="Harrison M."/>
            <person name="Strong C."/>
            <person name="Farmer C."/>
            <person name="Delahaunty K."/>
            <person name="Markovic C."/>
            <person name="Hall O."/>
            <person name="Minx P."/>
            <person name="Tomlinson C."/>
            <person name="Mitreva M."/>
            <person name="Hou S."/>
            <person name="Chen J."/>
            <person name="Wollam A."/>
            <person name="Pepin K.H."/>
            <person name="Johnson M."/>
            <person name="Bhonagiri V."/>
            <person name="Zhang X."/>
            <person name="Suruliraj S."/>
            <person name="Warren W."/>
            <person name="Chinwalla A."/>
            <person name="Mardis E.R."/>
            <person name="Wilson R.K."/>
        </authorList>
    </citation>
    <scope>NUCLEOTIDE SEQUENCE [LARGE SCALE GENOMIC DNA]</scope>
    <source>
        <strain evidence="1 2">F0357</strain>
    </source>
</reference>
<keyword evidence="2" id="KW-1185">Reference proteome</keyword>
<dbReference type="Proteomes" id="UP000005481">
    <property type="component" value="Unassembled WGS sequence"/>
</dbReference>
<sequence length="60" mass="6765">MAWSDTNVMPFMAIEDLPAHKDILVITDHKNAAAICEDLPGTWEEAGAAGRFVFFRRCRQ</sequence>
<dbReference type="EMBL" id="AGCJ01000030">
    <property type="protein sequence ID" value="EHM41623.1"/>
    <property type="molecule type" value="Genomic_DNA"/>
</dbReference>